<dbReference type="Gene3D" id="2.60.40.1910">
    <property type="match status" value="1"/>
</dbReference>
<evidence type="ECO:0000259" key="2">
    <source>
        <dbReference type="Pfam" id="PF11838"/>
    </source>
</evidence>
<feature type="domain" description="ERAP1-like C-terminal" evidence="2">
    <location>
        <begin position="142"/>
        <end position="235"/>
    </location>
</feature>
<gene>
    <name evidence="3" type="ORF">PR048_029593</name>
</gene>
<dbReference type="PANTHER" id="PTHR11533">
    <property type="entry name" value="PROTEASE M1 ZINC METALLOPROTEASE"/>
    <property type="match status" value="1"/>
</dbReference>
<evidence type="ECO:0000313" key="4">
    <source>
        <dbReference type="Proteomes" id="UP001159363"/>
    </source>
</evidence>
<reference evidence="3 4" key="1">
    <citation type="submission" date="2023-02" db="EMBL/GenBank/DDBJ databases">
        <title>LHISI_Scaffold_Assembly.</title>
        <authorList>
            <person name="Stuart O.P."/>
            <person name="Cleave R."/>
            <person name="Magrath M.J.L."/>
            <person name="Mikheyev A.S."/>
        </authorList>
    </citation>
    <scope>NUCLEOTIDE SEQUENCE [LARGE SCALE GENOMIC DNA]</scope>
    <source>
        <strain evidence="3">Daus_M_001</strain>
        <tissue evidence="3">Leg muscle</tissue>
    </source>
</reference>
<dbReference type="EMBL" id="JARBHB010000013">
    <property type="protein sequence ID" value="KAJ8870570.1"/>
    <property type="molecule type" value="Genomic_DNA"/>
</dbReference>
<sequence length="240" mass="27512">MIEEIGAALNIEVLRADEGKAKQYETFSEHDLWTALTQYAWNEGTLPKNVLVDDMARSWLTKERFPVVTITRNYGGNTAIAEQHVFLSKKFYHVPDTEQMLWYIPVMYLTAENVNVSAVRPAAWMKNQRQITLSGLPRSYQFIIVNPAEIGMFLVNYDPTNWALLADALRTGVLPVAVRVKLLHDAWNLAFAGELNFNSAMNMTLFLKDETEYAVWDVMYTMFDHVGRYLDGTRAGDKFK</sequence>
<comment type="similarity">
    <text evidence="1">Belongs to the peptidase M1 family.</text>
</comment>
<keyword evidence="4" id="KW-1185">Reference proteome</keyword>
<dbReference type="InterPro" id="IPR050344">
    <property type="entry name" value="Peptidase_M1_aminopeptidases"/>
</dbReference>
<dbReference type="PANTHER" id="PTHR11533:SF18">
    <property type="entry name" value="FI02158P"/>
    <property type="match status" value="1"/>
</dbReference>
<protein>
    <recommendedName>
        <fullName evidence="2">ERAP1-like C-terminal domain-containing protein</fullName>
    </recommendedName>
</protein>
<dbReference type="Proteomes" id="UP001159363">
    <property type="component" value="Chromosome 12"/>
</dbReference>
<feature type="non-terminal residue" evidence="3">
    <location>
        <position position="240"/>
    </location>
</feature>
<comment type="caution">
    <text evidence="3">The sequence shown here is derived from an EMBL/GenBank/DDBJ whole genome shotgun (WGS) entry which is preliminary data.</text>
</comment>
<name>A0ABQ9GDT1_9NEOP</name>
<dbReference type="InterPro" id="IPR024571">
    <property type="entry name" value="ERAP1-like_C_dom"/>
</dbReference>
<evidence type="ECO:0000256" key="1">
    <source>
        <dbReference type="ARBA" id="ARBA00010136"/>
    </source>
</evidence>
<dbReference type="Pfam" id="PF11838">
    <property type="entry name" value="ERAP1_C"/>
    <property type="match status" value="1"/>
</dbReference>
<evidence type="ECO:0000313" key="3">
    <source>
        <dbReference type="EMBL" id="KAJ8870570.1"/>
    </source>
</evidence>
<organism evidence="3 4">
    <name type="scientific">Dryococelus australis</name>
    <dbReference type="NCBI Taxonomy" id="614101"/>
    <lineage>
        <taxon>Eukaryota</taxon>
        <taxon>Metazoa</taxon>
        <taxon>Ecdysozoa</taxon>
        <taxon>Arthropoda</taxon>
        <taxon>Hexapoda</taxon>
        <taxon>Insecta</taxon>
        <taxon>Pterygota</taxon>
        <taxon>Neoptera</taxon>
        <taxon>Polyneoptera</taxon>
        <taxon>Phasmatodea</taxon>
        <taxon>Verophasmatodea</taxon>
        <taxon>Anareolatae</taxon>
        <taxon>Phasmatidae</taxon>
        <taxon>Eurycanthinae</taxon>
        <taxon>Dryococelus</taxon>
    </lineage>
</organism>
<proteinExistence type="inferred from homology"/>
<dbReference type="Gene3D" id="1.25.50.20">
    <property type="match status" value="1"/>
</dbReference>
<accession>A0ABQ9GDT1</accession>